<reference evidence="1 2" key="1">
    <citation type="submission" date="2024-11" db="EMBL/GenBank/DDBJ databases">
        <title>A near-complete genome assembly of Cinchona calisaya.</title>
        <authorList>
            <person name="Lian D.C."/>
            <person name="Zhao X.W."/>
            <person name="Wei L."/>
        </authorList>
    </citation>
    <scope>NUCLEOTIDE SEQUENCE [LARGE SCALE GENOMIC DNA]</scope>
    <source>
        <tissue evidence="1">Nenye</tissue>
    </source>
</reference>
<dbReference type="EMBL" id="JBJUIK010000004">
    <property type="protein sequence ID" value="KAL3529421.1"/>
    <property type="molecule type" value="Genomic_DNA"/>
</dbReference>
<sequence>MTHANTLLLQGDAKLSTHRIRDFSSNGTAFFLSGIAQIVARRRHLKPGTSGEASAVDHDLNTTTFKTPKTSYGCVADFSEPTEP</sequence>
<dbReference type="AlphaFoldDB" id="A0ABD3AEP7"/>
<gene>
    <name evidence="1" type="ORF">ACH5RR_008743</name>
</gene>
<accession>A0ABD3AEP7</accession>
<dbReference type="Proteomes" id="UP001630127">
    <property type="component" value="Unassembled WGS sequence"/>
</dbReference>
<comment type="caution">
    <text evidence="1">The sequence shown here is derived from an EMBL/GenBank/DDBJ whole genome shotgun (WGS) entry which is preliminary data.</text>
</comment>
<protein>
    <submittedName>
        <fullName evidence="1">Uncharacterized protein</fullName>
    </submittedName>
</protein>
<organism evidence="1 2">
    <name type="scientific">Cinchona calisaya</name>
    <dbReference type="NCBI Taxonomy" id="153742"/>
    <lineage>
        <taxon>Eukaryota</taxon>
        <taxon>Viridiplantae</taxon>
        <taxon>Streptophyta</taxon>
        <taxon>Embryophyta</taxon>
        <taxon>Tracheophyta</taxon>
        <taxon>Spermatophyta</taxon>
        <taxon>Magnoliopsida</taxon>
        <taxon>eudicotyledons</taxon>
        <taxon>Gunneridae</taxon>
        <taxon>Pentapetalae</taxon>
        <taxon>asterids</taxon>
        <taxon>lamiids</taxon>
        <taxon>Gentianales</taxon>
        <taxon>Rubiaceae</taxon>
        <taxon>Cinchonoideae</taxon>
        <taxon>Cinchoneae</taxon>
        <taxon>Cinchona</taxon>
    </lineage>
</organism>
<name>A0ABD3AEP7_9GENT</name>
<keyword evidence="2" id="KW-1185">Reference proteome</keyword>
<proteinExistence type="predicted"/>
<evidence type="ECO:0000313" key="1">
    <source>
        <dbReference type="EMBL" id="KAL3529421.1"/>
    </source>
</evidence>
<evidence type="ECO:0000313" key="2">
    <source>
        <dbReference type="Proteomes" id="UP001630127"/>
    </source>
</evidence>